<dbReference type="PANTHER" id="PTHR42024:SF1">
    <property type="entry name" value="AMINO ACID PERMEASE_ SLC12A DOMAIN-CONTAINING PROTEIN"/>
    <property type="match status" value="1"/>
</dbReference>
<dbReference type="AlphaFoldDB" id="A0A3E2H928"/>
<evidence type="ECO:0000313" key="4">
    <source>
        <dbReference type="Proteomes" id="UP000258309"/>
    </source>
</evidence>
<evidence type="ECO:0000313" key="3">
    <source>
        <dbReference type="EMBL" id="RFU29909.1"/>
    </source>
</evidence>
<reference evidence="3 4" key="1">
    <citation type="submission" date="2018-05" db="EMBL/GenBank/DDBJ databases">
        <title>Draft genome sequence of Scytalidium lignicola DSM 105466, a ubiquitous saprotrophic fungus.</title>
        <authorList>
            <person name="Buettner E."/>
            <person name="Gebauer A.M."/>
            <person name="Hofrichter M."/>
            <person name="Liers C."/>
            <person name="Kellner H."/>
        </authorList>
    </citation>
    <scope>NUCLEOTIDE SEQUENCE [LARGE SCALE GENOMIC DNA]</scope>
    <source>
        <strain evidence="3 4">DSM 105466</strain>
    </source>
</reference>
<dbReference type="OMA" id="LYFGMWY"/>
<gene>
    <name evidence="3" type="ORF">B7463_g6427</name>
</gene>
<dbReference type="Proteomes" id="UP000258309">
    <property type="component" value="Unassembled WGS sequence"/>
</dbReference>
<feature type="transmembrane region" description="Helical" evidence="2">
    <location>
        <begin position="44"/>
        <end position="67"/>
    </location>
</feature>
<sequence>MSTLNVQQQLENIPPNATRAERSKRMRLAARLAPLHTPHRRRKILLFVGVVLVTLDLCFLPITYYYALKYGTNLKLQDIFAVITAVYGMMSFTHYAWRSWRLFRTKTSVACRPLGWKSWGLLEFLHVNVLIIITLVEIELVAGTAPNKPIVRLCAMPSPTICFYLGFLFCGSAILTQLGKKLPFNMSSTPKGTPWRPALVAFIEDAGSIEGRGGLTYRENVVKRYEASYVFRHMVLVLTWFWGIGLLTVATIATALIMTLDLDKGFGIGWGLPWVWAAVWVIATMAYVKMQLRREGELFFVPKHQMDGGNGSSSAETGAGNEVIYPQLNEDGNGSRNAAGDEEMNVS</sequence>
<keyword evidence="2" id="KW-0812">Transmembrane</keyword>
<name>A0A3E2H928_SCYLI</name>
<feature type="region of interest" description="Disordered" evidence="1">
    <location>
        <begin position="325"/>
        <end position="347"/>
    </location>
</feature>
<proteinExistence type="predicted"/>
<keyword evidence="2" id="KW-1133">Transmembrane helix</keyword>
<feature type="non-terminal residue" evidence="3">
    <location>
        <position position="347"/>
    </location>
</feature>
<comment type="caution">
    <text evidence="3">The sequence shown here is derived from an EMBL/GenBank/DDBJ whole genome shotgun (WGS) entry which is preliminary data.</text>
</comment>
<evidence type="ECO:0000256" key="1">
    <source>
        <dbReference type="SAM" id="MobiDB-lite"/>
    </source>
</evidence>
<dbReference type="EMBL" id="NCSJ02000114">
    <property type="protein sequence ID" value="RFU29909.1"/>
    <property type="molecule type" value="Genomic_DNA"/>
</dbReference>
<feature type="transmembrane region" description="Helical" evidence="2">
    <location>
        <begin position="270"/>
        <end position="288"/>
    </location>
</feature>
<keyword evidence="2" id="KW-0472">Membrane</keyword>
<feature type="transmembrane region" description="Helical" evidence="2">
    <location>
        <begin position="156"/>
        <end position="176"/>
    </location>
</feature>
<evidence type="ECO:0000256" key="2">
    <source>
        <dbReference type="SAM" id="Phobius"/>
    </source>
</evidence>
<protein>
    <submittedName>
        <fullName evidence="3">Uncharacterized protein</fullName>
    </submittedName>
</protein>
<dbReference type="OrthoDB" id="4838853at2759"/>
<feature type="transmembrane region" description="Helical" evidence="2">
    <location>
        <begin position="79"/>
        <end position="97"/>
    </location>
</feature>
<dbReference type="PANTHER" id="PTHR42024">
    <property type="entry name" value="AMINO ACID PERMEASE_ SLC12A DOMAIN-CONTAINING PROTEIN"/>
    <property type="match status" value="1"/>
</dbReference>
<feature type="transmembrane region" description="Helical" evidence="2">
    <location>
        <begin position="234"/>
        <end position="258"/>
    </location>
</feature>
<organism evidence="3 4">
    <name type="scientific">Scytalidium lignicola</name>
    <name type="common">Hyphomycete</name>
    <dbReference type="NCBI Taxonomy" id="5539"/>
    <lineage>
        <taxon>Eukaryota</taxon>
        <taxon>Fungi</taxon>
        <taxon>Dikarya</taxon>
        <taxon>Ascomycota</taxon>
        <taxon>Pezizomycotina</taxon>
        <taxon>Leotiomycetes</taxon>
        <taxon>Leotiomycetes incertae sedis</taxon>
        <taxon>Scytalidium</taxon>
    </lineage>
</organism>
<feature type="non-terminal residue" evidence="3">
    <location>
        <position position="1"/>
    </location>
</feature>
<feature type="transmembrane region" description="Helical" evidence="2">
    <location>
        <begin position="118"/>
        <end position="136"/>
    </location>
</feature>
<accession>A0A3E2H928</accession>
<keyword evidence="4" id="KW-1185">Reference proteome</keyword>